<keyword evidence="8 16" id="KW-0378">Hydrolase</keyword>
<keyword evidence="10" id="KW-1043">Host membrane</keyword>
<evidence type="ECO:0000313" key="18">
    <source>
        <dbReference type="Proteomes" id="UP001058093"/>
    </source>
</evidence>
<evidence type="ECO:0000256" key="13">
    <source>
        <dbReference type="ARBA" id="ARBA00023136"/>
    </source>
</evidence>
<keyword evidence="2" id="KW-1030">Host cell inner membrane</keyword>
<evidence type="ECO:0000256" key="12">
    <source>
        <dbReference type="ARBA" id="ARBA00022989"/>
    </source>
</evidence>
<dbReference type="CDD" id="cd16900">
    <property type="entry name" value="endolysin_R21-like"/>
    <property type="match status" value="1"/>
</dbReference>
<dbReference type="EMBL" id="MZ605293">
    <property type="protein sequence ID" value="QYW06620.1"/>
    <property type="molecule type" value="Genomic_DNA"/>
</dbReference>
<dbReference type="PANTHER" id="PTHR38107">
    <property type="match status" value="1"/>
</dbReference>
<keyword evidence="5" id="KW-1188">Viral release from host cell</keyword>
<dbReference type="PANTHER" id="PTHR38107:SF3">
    <property type="entry name" value="LYSOZYME RRRD-RELATED"/>
    <property type="match status" value="1"/>
</dbReference>
<dbReference type="InterPro" id="IPR023347">
    <property type="entry name" value="Lysozyme_dom_sf"/>
</dbReference>
<evidence type="ECO:0000256" key="4">
    <source>
        <dbReference type="ARBA" id="ARBA00022529"/>
    </source>
</evidence>
<keyword evidence="6 16" id="KW-0081">Bacteriolytic enzyme</keyword>
<dbReference type="HAMAP" id="MF_04136">
    <property type="entry name" value="SAR_ENDOLYSIN"/>
    <property type="match status" value="1"/>
</dbReference>
<protein>
    <recommendedName>
        <fullName evidence="16">Lysozyme</fullName>
        <ecNumber evidence="16">3.2.1.17</ecNumber>
    </recommendedName>
</protein>
<evidence type="ECO:0000256" key="15">
    <source>
        <dbReference type="ARBA" id="ARBA00023295"/>
    </source>
</evidence>
<evidence type="ECO:0000256" key="14">
    <source>
        <dbReference type="ARBA" id="ARBA00023142"/>
    </source>
</evidence>
<reference evidence="17" key="1">
    <citation type="submission" date="2021-07" db="EMBL/GenBank/DDBJ databases">
        <title>Complete genome sequence and phylogenomic analysis of the two lytic bacteriophage isolated from terrestrial biotopes of Antarctica.</title>
        <authorList>
            <person name="Holovan V."/>
            <person name="Rabalski L."/>
            <person name="Zlatohurska M."/>
            <person name="Andriichuk O."/>
            <person name="Budzanivska I."/>
            <person name="Shevchenko O."/>
            <person name="Gupalo A."/>
        </authorList>
    </citation>
    <scope>NUCLEOTIDE SEQUENCE</scope>
</reference>
<accession>A0A975UUP2</accession>
<organism evidence="17 18">
    <name type="scientific">Pseudomonas phage UAVern</name>
    <dbReference type="NCBI Taxonomy" id="2856997"/>
    <lineage>
        <taxon>Viruses</taxon>
        <taxon>Duplodnaviria</taxon>
        <taxon>Heunggongvirae</taxon>
        <taxon>Uroviricota</taxon>
        <taxon>Caudoviricetes</taxon>
        <taxon>Vandenendeviridae</taxon>
        <taxon>Gorskivirinae</taxon>
        <taxon>Uavernvirus</taxon>
        <taxon>Uavernvirus uavern</taxon>
    </lineage>
</organism>
<comment type="similarity">
    <text evidence="16">Belongs to the glycosyl hydrolase 24 family.</text>
</comment>
<evidence type="ECO:0000256" key="8">
    <source>
        <dbReference type="ARBA" id="ARBA00022801"/>
    </source>
</evidence>
<evidence type="ECO:0000256" key="2">
    <source>
        <dbReference type="ARBA" id="ARBA00022445"/>
    </source>
</evidence>
<dbReference type="GO" id="GO:0042742">
    <property type="term" value="P:defense response to bacterium"/>
    <property type="evidence" value="ECO:0007669"/>
    <property type="project" value="UniProtKB-KW"/>
</dbReference>
<keyword evidence="12" id="KW-1133">Transmembrane helix</keyword>
<proteinExistence type="inferred from homology"/>
<evidence type="ECO:0000256" key="3">
    <source>
        <dbReference type="ARBA" id="ARBA00022511"/>
    </source>
</evidence>
<evidence type="ECO:0000256" key="11">
    <source>
        <dbReference type="ARBA" id="ARBA00022968"/>
    </source>
</evidence>
<dbReference type="Proteomes" id="UP001058093">
    <property type="component" value="Segment"/>
</dbReference>
<dbReference type="GO" id="GO:0009253">
    <property type="term" value="P:peptidoglycan catabolic process"/>
    <property type="evidence" value="ECO:0007669"/>
    <property type="project" value="InterPro"/>
</dbReference>
<evidence type="ECO:0000256" key="6">
    <source>
        <dbReference type="ARBA" id="ARBA00022638"/>
    </source>
</evidence>
<dbReference type="SMR" id="A0A975UUP2"/>
<dbReference type="InterPro" id="IPR043688">
    <property type="entry name" value="SAR_endolysin-like"/>
</dbReference>
<evidence type="ECO:0000256" key="10">
    <source>
        <dbReference type="ARBA" id="ARBA00022870"/>
    </source>
</evidence>
<evidence type="ECO:0000313" key="17">
    <source>
        <dbReference type="EMBL" id="QYW06620.1"/>
    </source>
</evidence>
<sequence>MSVKTRLAALGLSSALVLAGGALVAPWEGKENVAYKDVVGVWTQCYGDTHDVNRTRAKTDDECTDSLAKQLVEHNEEMKRYVLVPLTDYQEAAFTSLVYNIGVGNWKNSTALKLLNRGLYKEACEQLPRWNKAGGKVYRGLTNRRLSEMEVCLGNDKQVIDEARRIVELYKDSDYIDPLVGEVK</sequence>
<dbReference type="GO" id="GO:0031640">
    <property type="term" value="P:killing of cells of another organism"/>
    <property type="evidence" value="ECO:0007669"/>
    <property type="project" value="UniProtKB-KW"/>
</dbReference>
<keyword evidence="7" id="KW-0812">Transmembrane</keyword>
<dbReference type="InterPro" id="IPR034690">
    <property type="entry name" value="Endolysin_T4_type"/>
</dbReference>
<evidence type="ECO:0000256" key="16">
    <source>
        <dbReference type="RuleBase" id="RU003788"/>
    </source>
</evidence>
<keyword evidence="11" id="KW-0735">Signal-anchor</keyword>
<dbReference type="InterPro" id="IPR023346">
    <property type="entry name" value="Lysozyme-like_dom_sf"/>
</dbReference>
<keyword evidence="3" id="KW-1032">Host cell membrane</keyword>
<dbReference type="SUPFAM" id="SSF53955">
    <property type="entry name" value="Lysozyme-like"/>
    <property type="match status" value="1"/>
</dbReference>
<evidence type="ECO:0000256" key="9">
    <source>
        <dbReference type="ARBA" id="ARBA00022852"/>
    </source>
</evidence>
<dbReference type="GO" id="GO:0016998">
    <property type="term" value="P:cell wall macromolecule catabolic process"/>
    <property type="evidence" value="ECO:0007669"/>
    <property type="project" value="InterPro"/>
</dbReference>
<dbReference type="Gene3D" id="1.10.530.40">
    <property type="match status" value="1"/>
</dbReference>
<dbReference type="EC" id="3.2.1.17" evidence="16"/>
<name>A0A975UUP2_9CAUD</name>
<gene>
    <name evidence="17" type="ORF">uav_089</name>
</gene>
<evidence type="ECO:0000256" key="1">
    <source>
        <dbReference type="ARBA" id="ARBA00000632"/>
    </source>
</evidence>
<keyword evidence="14" id="KW-0578">Host cell lysis by virus</keyword>
<keyword evidence="18" id="KW-1185">Reference proteome</keyword>
<keyword evidence="4 16" id="KW-0929">Antimicrobial</keyword>
<dbReference type="HAMAP" id="MF_04110">
    <property type="entry name" value="ENDOLYSIN_T4"/>
    <property type="match status" value="1"/>
</dbReference>
<dbReference type="Pfam" id="PF00959">
    <property type="entry name" value="Phage_lysozyme"/>
    <property type="match status" value="1"/>
</dbReference>
<keyword evidence="9" id="KW-0204">Cytolysis</keyword>
<comment type="catalytic activity">
    <reaction evidence="1 16">
        <text>Hydrolysis of (1-&gt;4)-beta-linkages between N-acetylmuramic acid and N-acetyl-D-glucosamine residues in a peptidoglycan and between N-acetyl-D-glucosamine residues in chitodextrins.</text>
        <dbReference type="EC" id="3.2.1.17"/>
    </reaction>
</comment>
<evidence type="ECO:0000256" key="7">
    <source>
        <dbReference type="ARBA" id="ARBA00022692"/>
    </source>
</evidence>
<dbReference type="InterPro" id="IPR002196">
    <property type="entry name" value="Glyco_hydro_24"/>
</dbReference>
<evidence type="ECO:0000256" key="5">
    <source>
        <dbReference type="ARBA" id="ARBA00022612"/>
    </source>
</evidence>
<keyword evidence="15 16" id="KW-0326">Glycosidase</keyword>
<keyword evidence="13" id="KW-0472">Membrane</keyword>
<dbReference type="GO" id="GO:0003796">
    <property type="term" value="F:lysozyme activity"/>
    <property type="evidence" value="ECO:0007669"/>
    <property type="project" value="UniProtKB-EC"/>
</dbReference>
<dbReference type="InterPro" id="IPR051018">
    <property type="entry name" value="Bacteriophage_GH24"/>
</dbReference>